<dbReference type="PANTHER" id="PTHR12526:SF630">
    <property type="entry name" value="GLYCOSYLTRANSFERASE"/>
    <property type="match status" value="1"/>
</dbReference>
<name>A0A1I2X2B4_9FIRM</name>
<keyword evidence="5" id="KW-1185">Reference proteome</keyword>
<dbReference type="STRING" id="341036.SAMN05660649_03724"/>
<dbReference type="InterPro" id="IPR001173">
    <property type="entry name" value="Glyco_trans_2-like"/>
</dbReference>
<dbReference type="OrthoDB" id="1640114at2"/>
<dbReference type="InterPro" id="IPR028098">
    <property type="entry name" value="Glyco_trans_4-like_N"/>
</dbReference>
<evidence type="ECO:0000259" key="3">
    <source>
        <dbReference type="Pfam" id="PF13439"/>
    </source>
</evidence>
<gene>
    <name evidence="4" type="ORF">SAMN05660649_03724</name>
</gene>
<dbReference type="Pfam" id="PF00535">
    <property type="entry name" value="Glycos_transf_2"/>
    <property type="match status" value="1"/>
</dbReference>
<feature type="domain" description="Glycosyltransferase subfamily 4-like N-terminal" evidence="3">
    <location>
        <begin position="349"/>
        <end position="506"/>
    </location>
</feature>
<dbReference type="SUPFAM" id="SSF53756">
    <property type="entry name" value="UDP-Glycosyltransferase/glycogen phosphorylase"/>
    <property type="match status" value="1"/>
</dbReference>
<dbReference type="InterPro" id="IPR001296">
    <property type="entry name" value="Glyco_trans_1"/>
</dbReference>
<dbReference type="EMBL" id="FOOX01000015">
    <property type="protein sequence ID" value="SFH06836.1"/>
    <property type="molecule type" value="Genomic_DNA"/>
</dbReference>
<sequence length="791" mass="92641">MSKVSLIVPVCNAEKYLKQCLDSLIHQTLYDIEIICVDDCSSDSSVNILKEYENLDNRINLILYDKNKSAAQARKDGVFAAKGEYVLFVDSDDFLELNACKELYYEMQKLKVDILHFGTKIENCLNISEGRISSNEKLLRPYTNKLRGKEVFTSCFLDNKYGFTLWNKIYTAKLCKKAFLYMPDGIFPKAQDLYAYFMLSFFADSYIGISDRIYYHYCFGRGITGHERINLQILERYCTQVLVADGIKEFLQQQNCFQIYEGIYNKYKKKLLNECITNWQMRLPKEKSFEGFDILIKHWGEYDIITALAEKKWYQREEVAKNIYASIKLKSTKTNIKTIATYYHHIENGGVQRVLSLIIPIWISMGYQVILFTDTHPSGNDYQLPDEVNRVVLQSYNTTNRDNFNIRANQWHQAIEQYQIDVVVYHAWLSPVLFWDMCYIKSQGIPFIVNTHSIFSATLLSFQYQFGQLPSIYSMCDAVVSLSSVDKLYWSHFASNSFYIPNPIDDNLKKEECSSLENHNILWIGRFSAEKRPMDAIRIMELVIKEVSDAKLYMVGSNPDPSVMIKYKKETEKRGLENNIIFCGFHRDVSKFYKLSSINILLSRYEGFPMTLLESKAYGVPTVMYEMPYIEMARDNKGIIFVPQSDIKNAAYQIIKLLNNDEDRKKIGYEARSSLQKYFNYDYYAAWKNVFSTVQCNLNLEKDPLVTTEKIMMNTLIDHYKSCWKQRENMLKSQQVSILEKEITSSWSFRIGRAITWLPRKIRGGFRCYKENGVKYTLLRIREKIVRRQII</sequence>
<organism evidence="4 5">
    <name type="scientific">Desulfotruncus arcticus DSM 17038</name>
    <dbReference type="NCBI Taxonomy" id="1121424"/>
    <lineage>
        <taxon>Bacteria</taxon>
        <taxon>Bacillati</taxon>
        <taxon>Bacillota</taxon>
        <taxon>Clostridia</taxon>
        <taxon>Eubacteriales</taxon>
        <taxon>Desulfallaceae</taxon>
        <taxon>Desulfotruncus</taxon>
    </lineage>
</organism>
<dbReference type="Pfam" id="PF00534">
    <property type="entry name" value="Glycos_transf_1"/>
    <property type="match status" value="1"/>
</dbReference>
<dbReference type="SUPFAM" id="SSF53448">
    <property type="entry name" value="Nucleotide-diphospho-sugar transferases"/>
    <property type="match status" value="1"/>
</dbReference>
<evidence type="ECO:0000313" key="5">
    <source>
        <dbReference type="Proteomes" id="UP000199337"/>
    </source>
</evidence>
<dbReference type="InterPro" id="IPR029044">
    <property type="entry name" value="Nucleotide-diphossugar_trans"/>
</dbReference>
<protein>
    <submittedName>
        <fullName evidence="4">Glycosyltransferase involved in cell wall bisynthesis</fullName>
    </submittedName>
</protein>
<dbReference type="RefSeq" id="WP_092473137.1">
    <property type="nucleotide sequence ID" value="NZ_FOOX01000015.1"/>
</dbReference>
<evidence type="ECO:0000313" key="4">
    <source>
        <dbReference type="EMBL" id="SFH06836.1"/>
    </source>
</evidence>
<accession>A0A1I2X2B4</accession>
<proteinExistence type="predicted"/>
<dbReference type="GO" id="GO:0016757">
    <property type="term" value="F:glycosyltransferase activity"/>
    <property type="evidence" value="ECO:0007669"/>
    <property type="project" value="InterPro"/>
</dbReference>
<dbReference type="Proteomes" id="UP000199337">
    <property type="component" value="Unassembled WGS sequence"/>
</dbReference>
<dbReference type="Pfam" id="PF13439">
    <property type="entry name" value="Glyco_transf_4"/>
    <property type="match status" value="1"/>
</dbReference>
<dbReference type="Gene3D" id="3.40.50.2000">
    <property type="entry name" value="Glycogen Phosphorylase B"/>
    <property type="match status" value="2"/>
</dbReference>
<dbReference type="CDD" id="cd00761">
    <property type="entry name" value="Glyco_tranf_GTA_type"/>
    <property type="match status" value="1"/>
</dbReference>
<reference evidence="5" key="1">
    <citation type="submission" date="2016-10" db="EMBL/GenBank/DDBJ databases">
        <authorList>
            <person name="Varghese N."/>
            <person name="Submissions S."/>
        </authorList>
    </citation>
    <scope>NUCLEOTIDE SEQUENCE [LARGE SCALE GENOMIC DNA]</scope>
    <source>
        <strain evidence="5">DSM 17038</strain>
    </source>
</reference>
<dbReference type="PANTHER" id="PTHR12526">
    <property type="entry name" value="GLYCOSYLTRANSFERASE"/>
    <property type="match status" value="1"/>
</dbReference>
<feature type="domain" description="Glycosyltransferase 2-like" evidence="2">
    <location>
        <begin position="5"/>
        <end position="133"/>
    </location>
</feature>
<dbReference type="Gene3D" id="3.90.550.10">
    <property type="entry name" value="Spore Coat Polysaccharide Biosynthesis Protein SpsA, Chain A"/>
    <property type="match status" value="1"/>
</dbReference>
<keyword evidence="4" id="KW-0808">Transferase</keyword>
<evidence type="ECO:0000259" key="2">
    <source>
        <dbReference type="Pfam" id="PF00535"/>
    </source>
</evidence>
<dbReference type="AlphaFoldDB" id="A0A1I2X2B4"/>
<evidence type="ECO:0000259" key="1">
    <source>
        <dbReference type="Pfam" id="PF00534"/>
    </source>
</evidence>
<feature type="domain" description="Glycosyl transferase family 1" evidence="1">
    <location>
        <begin position="516"/>
        <end position="673"/>
    </location>
</feature>